<reference evidence="4" key="1">
    <citation type="journal article" date="2021" name="Nat. Commun.">
        <title>Genetic determinants of endophytism in the Arabidopsis root mycobiome.</title>
        <authorList>
            <person name="Mesny F."/>
            <person name="Miyauchi S."/>
            <person name="Thiergart T."/>
            <person name="Pickel B."/>
            <person name="Atanasova L."/>
            <person name="Karlsson M."/>
            <person name="Huettel B."/>
            <person name="Barry K.W."/>
            <person name="Haridas S."/>
            <person name="Chen C."/>
            <person name="Bauer D."/>
            <person name="Andreopoulos W."/>
            <person name="Pangilinan J."/>
            <person name="LaButti K."/>
            <person name="Riley R."/>
            <person name="Lipzen A."/>
            <person name="Clum A."/>
            <person name="Drula E."/>
            <person name="Henrissat B."/>
            <person name="Kohler A."/>
            <person name="Grigoriev I.V."/>
            <person name="Martin F.M."/>
            <person name="Hacquard S."/>
        </authorList>
    </citation>
    <scope>NUCLEOTIDE SEQUENCE</scope>
    <source>
        <strain evidence="4">MPI-CAGE-CH-0230</strain>
    </source>
</reference>
<dbReference type="EMBL" id="JAGTJQ010000003">
    <property type="protein sequence ID" value="KAH7034737.1"/>
    <property type="molecule type" value="Genomic_DNA"/>
</dbReference>
<keyword evidence="2" id="KW-0472">Membrane</keyword>
<protein>
    <recommendedName>
        <fullName evidence="6">Cytochrome b561 domain-containing protein</fullName>
    </recommendedName>
</protein>
<name>A0A9P8YDA3_9PEZI</name>
<evidence type="ECO:0000256" key="1">
    <source>
        <dbReference type="SAM" id="MobiDB-lite"/>
    </source>
</evidence>
<feature type="transmembrane region" description="Helical" evidence="2">
    <location>
        <begin position="294"/>
        <end position="314"/>
    </location>
</feature>
<feature type="transmembrane region" description="Helical" evidence="2">
    <location>
        <begin position="167"/>
        <end position="190"/>
    </location>
</feature>
<keyword evidence="2" id="KW-1133">Transmembrane helix</keyword>
<comment type="caution">
    <text evidence="4">The sequence shown here is derived from an EMBL/GenBank/DDBJ whole genome shotgun (WGS) entry which is preliminary data.</text>
</comment>
<feature type="chain" id="PRO_5040345961" description="Cytochrome b561 domain-containing protein" evidence="3">
    <location>
        <begin position="26"/>
        <end position="375"/>
    </location>
</feature>
<sequence>MEQRALRLMAAFAATIVSASGPASSGDWESSSNAYYTNGFPFNGPNGGSSNFGNNYFNNGPYSSWPPATFDPSEFAASVLGMDPSRAQRFIVIHGVLASIAFVALLPLGAILIRVVPSKSAWLAHAVTQTVGYATYIAAAGIGIYLVSTIRLPFPEPGTSLLELQSINYHFIIGLVVLVVLLFQPLTGVVHHIKYKRNSAAASRRAASAAARTAAAANYDSDRTVTSSSSPSPPPGGSKDEREYNNNGANGSGTYTPRTAWSHVHIWLGRLAITLGIINGGLGLHISGGTTNYIIAYSVIAGVVWLVWLAAVVYGEVSRMKARRAERRKPRDMVVTPGTYTGGNVYGGAFGGGGGGGARQQQQQQPQYPRGDGDI</sequence>
<feature type="transmembrane region" description="Helical" evidence="2">
    <location>
        <begin position="90"/>
        <end position="115"/>
    </location>
</feature>
<dbReference type="Proteomes" id="UP000756346">
    <property type="component" value="Unassembled WGS sequence"/>
</dbReference>
<feature type="transmembrane region" description="Helical" evidence="2">
    <location>
        <begin position="267"/>
        <end position="288"/>
    </location>
</feature>
<dbReference type="PANTHER" id="PTHR47797:SF1">
    <property type="entry name" value="CYTOCHROME B561 DOMAIN-CONTAINING PROTEIN-RELATED"/>
    <property type="match status" value="1"/>
</dbReference>
<dbReference type="CDD" id="cd08760">
    <property type="entry name" value="Cyt_b561_FRRS1_like"/>
    <property type="match status" value="1"/>
</dbReference>
<keyword evidence="5" id="KW-1185">Reference proteome</keyword>
<gene>
    <name evidence="4" type="ORF">B0I36DRAFT_83711</name>
</gene>
<evidence type="ECO:0000256" key="2">
    <source>
        <dbReference type="SAM" id="Phobius"/>
    </source>
</evidence>
<keyword evidence="3" id="KW-0732">Signal</keyword>
<feature type="region of interest" description="Disordered" evidence="1">
    <location>
        <begin position="347"/>
        <end position="375"/>
    </location>
</feature>
<evidence type="ECO:0000313" key="5">
    <source>
        <dbReference type="Proteomes" id="UP000756346"/>
    </source>
</evidence>
<dbReference type="PANTHER" id="PTHR47797">
    <property type="entry name" value="DEHYDROGENASE, PUTATIVE (AFU_ORTHOLOGUE AFUA_8G05805)-RELATED"/>
    <property type="match status" value="1"/>
</dbReference>
<organism evidence="4 5">
    <name type="scientific">Microdochium trichocladiopsis</name>
    <dbReference type="NCBI Taxonomy" id="1682393"/>
    <lineage>
        <taxon>Eukaryota</taxon>
        <taxon>Fungi</taxon>
        <taxon>Dikarya</taxon>
        <taxon>Ascomycota</taxon>
        <taxon>Pezizomycotina</taxon>
        <taxon>Sordariomycetes</taxon>
        <taxon>Xylariomycetidae</taxon>
        <taxon>Xylariales</taxon>
        <taxon>Microdochiaceae</taxon>
        <taxon>Microdochium</taxon>
    </lineage>
</organism>
<dbReference type="GeneID" id="70192976"/>
<feature type="transmembrane region" description="Helical" evidence="2">
    <location>
        <begin position="122"/>
        <end position="147"/>
    </location>
</feature>
<dbReference type="Gene3D" id="1.20.120.1770">
    <property type="match status" value="1"/>
</dbReference>
<dbReference type="OrthoDB" id="19261at2759"/>
<dbReference type="AlphaFoldDB" id="A0A9P8YDA3"/>
<feature type="compositionally biased region" description="Gly residues" evidence="1">
    <location>
        <begin position="347"/>
        <end position="358"/>
    </location>
</feature>
<evidence type="ECO:0008006" key="6">
    <source>
        <dbReference type="Google" id="ProtNLM"/>
    </source>
</evidence>
<feature type="signal peptide" evidence="3">
    <location>
        <begin position="1"/>
        <end position="25"/>
    </location>
</feature>
<dbReference type="RefSeq" id="XP_046014830.1">
    <property type="nucleotide sequence ID" value="XM_046163430.1"/>
</dbReference>
<evidence type="ECO:0000313" key="4">
    <source>
        <dbReference type="EMBL" id="KAH7034737.1"/>
    </source>
</evidence>
<feature type="compositionally biased region" description="Low complexity" evidence="1">
    <location>
        <begin position="359"/>
        <end position="375"/>
    </location>
</feature>
<proteinExistence type="predicted"/>
<accession>A0A9P8YDA3</accession>
<evidence type="ECO:0000256" key="3">
    <source>
        <dbReference type="SAM" id="SignalP"/>
    </source>
</evidence>
<keyword evidence="2" id="KW-0812">Transmembrane</keyword>
<feature type="region of interest" description="Disordered" evidence="1">
    <location>
        <begin position="218"/>
        <end position="252"/>
    </location>
</feature>